<proteinExistence type="predicted"/>
<comment type="caution">
    <text evidence="1">The sequence shown here is derived from an EMBL/GenBank/DDBJ whole genome shotgun (WGS) entry which is preliminary data.</text>
</comment>
<name>A0ACA9MML9_9GLOM</name>
<organism evidence="1 2">
    <name type="scientific">Scutellospora calospora</name>
    <dbReference type="NCBI Taxonomy" id="85575"/>
    <lineage>
        <taxon>Eukaryota</taxon>
        <taxon>Fungi</taxon>
        <taxon>Fungi incertae sedis</taxon>
        <taxon>Mucoromycota</taxon>
        <taxon>Glomeromycotina</taxon>
        <taxon>Glomeromycetes</taxon>
        <taxon>Diversisporales</taxon>
        <taxon>Gigasporaceae</taxon>
        <taxon>Scutellospora</taxon>
    </lineage>
</organism>
<reference evidence="1" key="1">
    <citation type="submission" date="2021-06" db="EMBL/GenBank/DDBJ databases">
        <authorList>
            <person name="Kallberg Y."/>
            <person name="Tangrot J."/>
            <person name="Rosling A."/>
        </authorList>
    </citation>
    <scope>NUCLEOTIDE SEQUENCE</scope>
    <source>
        <strain evidence="1">AU212A</strain>
    </source>
</reference>
<dbReference type="Proteomes" id="UP000789860">
    <property type="component" value="Unassembled WGS sequence"/>
</dbReference>
<evidence type="ECO:0000313" key="1">
    <source>
        <dbReference type="EMBL" id="CAG8601896.1"/>
    </source>
</evidence>
<evidence type="ECO:0000313" key="2">
    <source>
        <dbReference type="Proteomes" id="UP000789860"/>
    </source>
</evidence>
<sequence length="116" mass="13354">MSNNDKKTIDEETARIKKLLQDQENEIKEQKEKYEDLLKLFDNVKSNATSVITEKVPEILKKALEDANIDDDVKKTVTDKSEEVINKLNEKVKGVGVEEETNVLKNIQRKKKPINT</sequence>
<dbReference type="EMBL" id="CAJVPM010014586">
    <property type="protein sequence ID" value="CAG8601896.1"/>
    <property type="molecule type" value="Genomic_DNA"/>
</dbReference>
<accession>A0ACA9MML9</accession>
<keyword evidence="2" id="KW-1185">Reference proteome</keyword>
<protein>
    <submittedName>
        <fullName evidence="1">1785_t:CDS:1</fullName>
    </submittedName>
</protein>
<gene>
    <name evidence="1" type="ORF">SCALOS_LOCUS6952</name>
</gene>